<keyword evidence="1" id="KW-0812">Transmembrane</keyword>
<dbReference type="EMBL" id="JAJIRN010000006">
    <property type="protein sequence ID" value="MCV2369239.1"/>
    <property type="molecule type" value="Genomic_DNA"/>
</dbReference>
<protein>
    <submittedName>
        <fullName evidence="2">Uncharacterized protein</fullName>
    </submittedName>
</protein>
<evidence type="ECO:0000313" key="2">
    <source>
        <dbReference type="EMBL" id="MCV2369239.1"/>
    </source>
</evidence>
<proteinExistence type="predicted"/>
<keyword evidence="1" id="KW-0472">Membrane</keyword>
<name>A0ABT2YGT5_9BURK</name>
<dbReference type="RefSeq" id="WP_263571833.1">
    <property type="nucleotide sequence ID" value="NZ_JAJIRN010000006.1"/>
</dbReference>
<gene>
    <name evidence="2" type="ORF">LNV07_14230</name>
</gene>
<dbReference type="Proteomes" id="UP001209701">
    <property type="component" value="Unassembled WGS sequence"/>
</dbReference>
<organism evidence="2 3">
    <name type="scientific">Roseateles oligotrophus</name>
    <dbReference type="NCBI Taxonomy" id="1769250"/>
    <lineage>
        <taxon>Bacteria</taxon>
        <taxon>Pseudomonadati</taxon>
        <taxon>Pseudomonadota</taxon>
        <taxon>Betaproteobacteria</taxon>
        <taxon>Burkholderiales</taxon>
        <taxon>Sphaerotilaceae</taxon>
        <taxon>Roseateles</taxon>
    </lineage>
</organism>
<feature type="transmembrane region" description="Helical" evidence="1">
    <location>
        <begin position="12"/>
        <end position="38"/>
    </location>
</feature>
<evidence type="ECO:0000256" key="1">
    <source>
        <dbReference type="SAM" id="Phobius"/>
    </source>
</evidence>
<keyword evidence="3" id="KW-1185">Reference proteome</keyword>
<sequence>MSALIRFITRVIFTLATLVLVLCLMGVAVVTMIGLLIWSLLRGRKPVFDTSGFARARNYRAGQRGAAPKPMGEVIDVEVREVSEKLPPQT</sequence>
<comment type="caution">
    <text evidence="2">The sequence shown here is derived from an EMBL/GenBank/DDBJ whole genome shotgun (WGS) entry which is preliminary data.</text>
</comment>
<reference evidence="2 3" key="1">
    <citation type="submission" date="2021-11" db="EMBL/GenBank/DDBJ databases">
        <authorList>
            <person name="Liang Q."/>
            <person name="Mou H."/>
            <person name="Liu Z."/>
        </authorList>
    </citation>
    <scope>NUCLEOTIDE SEQUENCE [LARGE SCALE GENOMIC DNA]</scope>
    <source>
        <strain evidence="2 3">CHU3</strain>
    </source>
</reference>
<evidence type="ECO:0000313" key="3">
    <source>
        <dbReference type="Proteomes" id="UP001209701"/>
    </source>
</evidence>
<accession>A0ABT2YGT5</accession>
<keyword evidence="1" id="KW-1133">Transmembrane helix</keyword>